<feature type="region of interest" description="Disordered" evidence="1">
    <location>
        <begin position="88"/>
        <end position="110"/>
    </location>
</feature>
<dbReference type="Proteomes" id="UP000625711">
    <property type="component" value="Unassembled WGS sequence"/>
</dbReference>
<keyword evidence="3" id="KW-1185">Reference proteome</keyword>
<protein>
    <submittedName>
        <fullName evidence="2">Uncharacterized protein</fullName>
    </submittedName>
</protein>
<name>A0A834IH05_RHYFE</name>
<dbReference type="AlphaFoldDB" id="A0A834IH05"/>
<evidence type="ECO:0000313" key="2">
    <source>
        <dbReference type="EMBL" id="KAF7279709.1"/>
    </source>
</evidence>
<dbReference type="EMBL" id="JAACXV010000346">
    <property type="protein sequence ID" value="KAF7279709.1"/>
    <property type="molecule type" value="Genomic_DNA"/>
</dbReference>
<organism evidence="2 3">
    <name type="scientific">Rhynchophorus ferrugineus</name>
    <name type="common">Red palm weevil</name>
    <name type="synonym">Curculio ferrugineus</name>
    <dbReference type="NCBI Taxonomy" id="354439"/>
    <lineage>
        <taxon>Eukaryota</taxon>
        <taxon>Metazoa</taxon>
        <taxon>Ecdysozoa</taxon>
        <taxon>Arthropoda</taxon>
        <taxon>Hexapoda</taxon>
        <taxon>Insecta</taxon>
        <taxon>Pterygota</taxon>
        <taxon>Neoptera</taxon>
        <taxon>Endopterygota</taxon>
        <taxon>Coleoptera</taxon>
        <taxon>Polyphaga</taxon>
        <taxon>Cucujiformia</taxon>
        <taxon>Curculionidae</taxon>
        <taxon>Dryophthorinae</taxon>
        <taxon>Rhynchophorus</taxon>
    </lineage>
</organism>
<accession>A0A834IH05</accession>
<gene>
    <name evidence="2" type="ORF">GWI33_006869</name>
</gene>
<comment type="caution">
    <text evidence="2">The sequence shown here is derived from an EMBL/GenBank/DDBJ whole genome shotgun (WGS) entry which is preliminary data.</text>
</comment>
<evidence type="ECO:0000256" key="1">
    <source>
        <dbReference type="SAM" id="MobiDB-lite"/>
    </source>
</evidence>
<sequence>MFSTIYKFLAGSGRISVHADFHFVTFFCGPFSRPVSGGDVLEGAVPRGPQADNAAEPVAGRYFRRGKHRSRCRGNGWASHLRTLCPHRARTGMGNGRGERGDAPGVGGRGKGVETVTALLLEKG</sequence>
<proteinExistence type="predicted"/>
<reference evidence="2" key="1">
    <citation type="submission" date="2020-08" db="EMBL/GenBank/DDBJ databases">
        <title>Genome sequencing and assembly of the red palm weevil Rhynchophorus ferrugineus.</title>
        <authorList>
            <person name="Dias G.B."/>
            <person name="Bergman C.M."/>
            <person name="Manee M."/>
        </authorList>
    </citation>
    <scope>NUCLEOTIDE SEQUENCE</scope>
    <source>
        <strain evidence="2">AA-2017</strain>
        <tissue evidence="2">Whole larva</tissue>
    </source>
</reference>
<evidence type="ECO:0000313" key="3">
    <source>
        <dbReference type="Proteomes" id="UP000625711"/>
    </source>
</evidence>